<dbReference type="Pfam" id="PF08275">
    <property type="entry name" value="DNAG_N"/>
    <property type="match status" value="1"/>
</dbReference>
<reference evidence="17 18" key="1">
    <citation type="submission" date="2018-03" db="EMBL/GenBank/DDBJ databases">
        <title>Phenotypic and genomic properties of Cyclonatronum proteinivorum gen. nov., sp. nov., a haloalkaliphilic bacteroidete from soda lakes possessing Na+-translocating rhodopsin.</title>
        <authorList>
            <person name="Toshchakov S.V."/>
            <person name="Korzhenkov A."/>
            <person name="Samarov N.I."/>
            <person name="Kublanov I.V."/>
            <person name="Muntyan M.S."/>
            <person name="Sorokin D.Y."/>
        </authorList>
    </citation>
    <scope>NUCLEOTIDE SEQUENCE [LARGE SCALE GENOMIC DNA]</scope>
    <source>
        <strain evidence="17 18">Omega</strain>
    </source>
</reference>
<protein>
    <recommendedName>
        <fullName evidence="12 13">DNA primase</fullName>
        <ecNumber evidence="12">2.7.7.101</ecNumber>
    </recommendedName>
</protein>
<dbReference type="SUPFAM" id="SSF56731">
    <property type="entry name" value="DNA primase core"/>
    <property type="match status" value="1"/>
</dbReference>
<dbReference type="GO" id="GO:0008270">
    <property type="term" value="F:zinc ion binding"/>
    <property type="evidence" value="ECO:0007669"/>
    <property type="project" value="UniProtKB-UniRule"/>
</dbReference>
<dbReference type="HAMAP" id="MF_00974">
    <property type="entry name" value="DNA_primase_DnaG"/>
    <property type="match status" value="1"/>
</dbReference>
<dbReference type="RefSeq" id="WP_114984335.1">
    <property type="nucleotide sequence ID" value="NZ_CP027806.1"/>
</dbReference>
<evidence type="ECO:0000313" key="18">
    <source>
        <dbReference type="Proteomes" id="UP000254808"/>
    </source>
</evidence>
<dbReference type="SUPFAM" id="SSF57783">
    <property type="entry name" value="Zinc beta-ribbon"/>
    <property type="match status" value="1"/>
</dbReference>
<dbReference type="GO" id="GO:0003677">
    <property type="term" value="F:DNA binding"/>
    <property type="evidence" value="ECO:0007669"/>
    <property type="project" value="UniProtKB-KW"/>
</dbReference>
<dbReference type="InterPro" id="IPR019475">
    <property type="entry name" value="DNA_primase_DnaB-bd"/>
</dbReference>
<keyword evidence="5 12" id="KW-0235">DNA replication</keyword>
<evidence type="ECO:0000256" key="6">
    <source>
        <dbReference type="ARBA" id="ARBA00022723"/>
    </source>
</evidence>
<dbReference type="InterPro" id="IPR002694">
    <property type="entry name" value="Znf_CHC2"/>
</dbReference>
<evidence type="ECO:0000256" key="14">
    <source>
        <dbReference type="PIRSR" id="PIRSR002811-1"/>
    </source>
</evidence>
<dbReference type="CDD" id="cd03364">
    <property type="entry name" value="TOPRIM_DnaG_primases"/>
    <property type="match status" value="1"/>
</dbReference>
<evidence type="ECO:0000256" key="1">
    <source>
        <dbReference type="ARBA" id="ARBA00022478"/>
    </source>
</evidence>
<keyword evidence="8 12" id="KW-0862">Zinc</keyword>
<dbReference type="AlphaFoldDB" id="A0A345UKV2"/>
<sequence>MAAARITDHKKEEIRDTADIVDVVSDYVKLKKAGAAFTGLCPFHNEKTPSFYVTPRLGIFKCFGCGEGGDVFNFVMKMEGVGFVEAMRTLAARYNIELPEEESSDSADAQTQLIEGVYHALRFAGVYYHHTLTGEETAAAARDYVGQRGLNAATIRKWGIGYAPEGFDHFYRHAISSGINENYLHEAGLIKYSENNQQPYDTFRRRLMFPIFSPSGKVIGFGGRIMEGGKGPKYINSPQTKVYNKSEVIYGIHLSRNEIRRHDQSILVEGYMDVISLWQHGVPNVIATSGTSITPEQMRRLANYSSNLLMVYDADNAGQNAMLRGLDVALQAGLHVRLMHLPEGEDPDSFVQQFGAESFINYAKKEAKDFISFMVQHAERQGEWDDPLRRKQVVSRILGSVARVTDQVLRETLVGHLRRLTGIGERALYAELSHLKAEVTQEYARAADRERRAQLRENAGQTQSPAEAGSTSQGVQTSSAAPIARTGSRRSVRRPAAEKEIIRLMIEHGDDMIYYVGNLIGPDYFTDGELRQFYEAITTCYENEIPATIEYFTGMEPPFPKLVSEVFIEQHMVSERGNEKRERSIRRDTDPYATARGSVKALALQYLADQIEEVNQQLNYADDDNRTSLFRKLTELRKTRLQIEKSNADHLYPAPEAFL</sequence>
<feature type="compositionally biased region" description="Polar residues" evidence="15">
    <location>
        <begin position="459"/>
        <end position="480"/>
    </location>
</feature>
<name>A0A345UKV2_9BACT</name>
<dbReference type="SMART" id="SM00400">
    <property type="entry name" value="ZnF_CHCC"/>
    <property type="match status" value="1"/>
</dbReference>
<evidence type="ECO:0000256" key="5">
    <source>
        <dbReference type="ARBA" id="ARBA00022705"/>
    </source>
</evidence>
<dbReference type="GO" id="GO:0005737">
    <property type="term" value="C:cytoplasm"/>
    <property type="evidence" value="ECO:0007669"/>
    <property type="project" value="TreeGrafter"/>
</dbReference>
<dbReference type="InterPro" id="IPR034151">
    <property type="entry name" value="TOPRIM_DnaG_bac"/>
</dbReference>
<evidence type="ECO:0000256" key="9">
    <source>
        <dbReference type="ARBA" id="ARBA00022842"/>
    </source>
</evidence>
<evidence type="ECO:0000256" key="15">
    <source>
        <dbReference type="SAM" id="MobiDB-lite"/>
    </source>
</evidence>
<dbReference type="GO" id="GO:0003899">
    <property type="term" value="F:DNA-directed RNA polymerase activity"/>
    <property type="evidence" value="ECO:0007669"/>
    <property type="project" value="UniProtKB-UniRule"/>
</dbReference>
<feature type="zinc finger region" description="CHC2-type" evidence="12 14">
    <location>
        <begin position="41"/>
        <end position="65"/>
    </location>
</feature>
<evidence type="ECO:0000259" key="16">
    <source>
        <dbReference type="PROSITE" id="PS50880"/>
    </source>
</evidence>
<dbReference type="InterPro" id="IPR036977">
    <property type="entry name" value="DNA_primase_Znf_CHC2"/>
</dbReference>
<comment type="similarity">
    <text evidence="12 13">Belongs to the DnaG primase family.</text>
</comment>
<organism evidence="17 18">
    <name type="scientific">Cyclonatronum proteinivorum</name>
    <dbReference type="NCBI Taxonomy" id="1457365"/>
    <lineage>
        <taxon>Bacteria</taxon>
        <taxon>Pseudomonadati</taxon>
        <taxon>Balneolota</taxon>
        <taxon>Balneolia</taxon>
        <taxon>Balneolales</taxon>
        <taxon>Cyclonatronaceae</taxon>
        <taxon>Cyclonatronum</taxon>
    </lineage>
</organism>
<dbReference type="Gene3D" id="3.90.980.10">
    <property type="entry name" value="DNA primase, catalytic core, N-terminal domain"/>
    <property type="match status" value="1"/>
</dbReference>
<evidence type="ECO:0000256" key="11">
    <source>
        <dbReference type="ARBA" id="ARBA00023163"/>
    </source>
</evidence>
<keyword evidence="9" id="KW-0460">Magnesium</keyword>
<dbReference type="PANTHER" id="PTHR30313:SF2">
    <property type="entry name" value="DNA PRIMASE"/>
    <property type="match status" value="1"/>
</dbReference>
<keyword evidence="4 12" id="KW-0548">Nucleotidyltransferase</keyword>
<dbReference type="PANTHER" id="PTHR30313">
    <property type="entry name" value="DNA PRIMASE"/>
    <property type="match status" value="1"/>
</dbReference>
<dbReference type="KEGG" id="cprv:CYPRO_1854"/>
<comment type="domain">
    <text evidence="12">Contains an N-terminal zinc-binding domain, a central core domain that contains the primase activity, and a C-terminal DnaB-binding domain.</text>
</comment>
<dbReference type="InterPro" id="IPR013264">
    <property type="entry name" value="DNAG_N"/>
</dbReference>
<dbReference type="Proteomes" id="UP000254808">
    <property type="component" value="Chromosome"/>
</dbReference>
<dbReference type="GO" id="GO:0000428">
    <property type="term" value="C:DNA-directed RNA polymerase complex"/>
    <property type="evidence" value="ECO:0007669"/>
    <property type="project" value="UniProtKB-KW"/>
</dbReference>
<keyword evidence="1 12" id="KW-0240">DNA-directed RNA polymerase</keyword>
<dbReference type="GO" id="GO:0006269">
    <property type="term" value="P:DNA replication, synthesis of primer"/>
    <property type="evidence" value="ECO:0007669"/>
    <property type="project" value="UniProtKB-UniRule"/>
</dbReference>
<dbReference type="InterPro" id="IPR037068">
    <property type="entry name" value="DNA_primase_core_N_sf"/>
</dbReference>
<dbReference type="EC" id="2.7.7.101" evidence="12"/>
<dbReference type="Gene3D" id="3.40.1360.10">
    <property type="match status" value="1"/>
</dbReference>
<comment type="subunit">
    <text evidence="12">Monomer. Interacts with DnaB.</text>
</comment>
<keyword evidence="2 12" id="KW-0639">Primosome</keyword>
<evidence type="ECO:0000256" key="4">
    <source>
        <dbReference type="ARBA" id="ARBA00022695"/>
    </source>
</evidence>
<accession>A0A345UKV2</accession>
<gene>
    <name evidence="12" type="primary">dnaG</name>
    <name evidence="17" type="ORF">CYPRO_1854</name>
</gene>
<comment type="catalytic activity">
    <reaction evidence="12">
        <text>ssDNA + n NTP = ssDNA/pppN(pN)n-1 hybrid + (n-1) diphosphate.</text>
        <dbReference type="EC" id="2.7.7.101"/>
    </reaction>
</comment>
<dbReference type="Gene3D" id="3.90.580.10">
    <property type="entry name" value="Zinc finger, CHC2-type domain"/>
    <property type="match status" value="1"/>
</dbReference>
<proteinExistence type="inferred from homology"/>
<keyword evidence="18" id="KW-1185">Reference proteome</keyword>
<feature type="domain" description="Toprim" evidence="16">
    <location>
        <begin position="263"/>
        <end position="342"/>
    </location>
</feature>
<dbReference type="InterPro" id="IPR006171">
    <property type="entry name" value="TOPRIM_dom"/>
</dbReference>
<dbReference type="OrthoDB" id="9803773at2"/>
<dbReference type="InterPro" id="IPR030846">
    <property type="entry name" value="DnaG_bac"/>
</dbReference>
<evidence type="ECO:0000256" key="7">
    <source>
        <dbReference type="ARBA" id="ARBA00022771"/>
    </source>
</evidence>
<dbReference type="InterPro" id="IPR050219">
    <property type="entry name" value="DnaG_primase"/>
</dbReference>
<dbReference type="Pfam" id="PF13155">
    <property type="entry name" value="Toprim_2"/>
    <property type="match status" value="1"/>
</dbReference>
<evidence type="ECO:0000256" key="13">
    <source>
        <dbReference type="PIRNR" id="PIRNR002811"/>
    </source>
</evidence>
<evidence type="ECO:0000256" key="12">
    <source>
        <dbReference type="HAMAP-Rule" id="MF_00974"/>
    </source>
</evidence>
<dbReference type="SMART" id="SM00493">
    <property type="entry name" value="TOPRIM"/>
    <property type="match status" value="1"/>
</dbReference>
<dbReference type="InterPro" id="IPR006295">
    <property type="entry name" value="DNA_primase_DnaG"/>
</dbReference>
<keyword evidence="7 12" id="KW-0863">Zinc-finger</keyword>
<dbReference type="Pfam" id="PF10410">
    <property type="entry name" value="DnaB_bind"/>
    <property type="match status" value="1"/>
</dbReference>
<dbReference type="EMBL" id="CP027806">
    <property type="protein sequence ID" value="AXJ01104.1"/>
    <property type="molecule type" value="Genomic_DNA"/>
</dbReference>
<comment type="function">
    <text evidence="12 13">RNA polymerase that catalyzes the synthesis of short RNA molecules used as primers for DNA polymerase during DNA replication.</text>
</comment>
<feature type="region of interest" description="Disordered" evidence="15">
    <location>
        <begin position="447"/>
        <end position="492"/>
    </location>
</feature>
<dbReference type="FunFam" id="3.90.580.10:FF:000001">
    <property type="entry name" value="DNA primase"/>
    <property type="match status" value="1"/>
</dbReference>
<dbReference type="PROSITE" id="PS50880">
    <property type="entry name" value="TOPRIM"/>
    <property type="match status" value="1"/>
</dbReference>
<evidence type="ECO:0000256" key="10">
    <source>
        <dbReference type="ARBA" id="ARBA00023125"/>
    </source>
</evidence>
<evidence type="ECO:0000313" key="17">
    <source>
        <dbReference type="EMBL" id="AXJ01104.1"/>
    </source>
</evidence>
<comment type="cofactor">
    <cofactor evidence="12 13 14">
        <name>Zn(2+)</name>
        <dbReference type="ChEBI" id="CHEBI:29105"/>
    </cofactor>
    <text evidence="12 13 14">Binds 1 zinc ion per monomer.</text>
</comment>
<keyword evidence="3 12" id="KW-0808">Transferase</keyword>
<dbReference type="GO" id="GO:1990077">
    <property type="term" value="C:primosome complex"/>
    <property type="evidence" value="ECO:0007669"/>
    <property type="project" value="UniProtKB-KW"/>
</dbReference>
<keyword evidence="11 12" id="KW-0804">Transcription</keyword>
<evidence type="ECO:0000256" key="3">
    <source>
        <dbReference type="ARBA" id="ARBA00022679"/>
    </source>
</evidence>
<dbReference type="PIRSF" id="PIRSF002811">
    <property type="entry name" value="DnaG"/>
    <property type="match status" value="1"/>
</dbReference>
<keyword evidence="10 12" id="KW-0238">DNA-binding</keyword>
<keyword evidence="6 12" id="KW-0479">Metal-binding</keyword>
<evidence type="ECO:0000256" key="8">
    <source>
        <dbReference type="ARBA" id="ARBA00022833"/>
    </source>
</evidence>
<evidence type="ECO:0000256" key="2">
    <source>
        <dbReference type="ARBA" id="ARBA00022515"/>
    </source>
</evidence>
<dbReference type="NCBIfam" id="TIGR01391">
    <property type="entry name" value="dnaG"/>
    <property type="match status" value="1"/>
</dbReference>
<dbReference type="Pfam" id="PF01807">
    <property type="entry name" value="Zn_ribbon_DnaG"/>
    <property type="match status" value="1"/>
</dbReference>